<feature type="chain" id="PRO_5007726813" evidence="1">
    <location>
        <begin position="23"/>
        <end position="330"/>
    </location>
</feature>
<dbReference type="InterPro" id="IPR000757">
    <property type="entry name" value="Beta-glucanase-like"/>
</dbReference>
<evidence type="ECO:0000313" key="4">
    <source>
        <dbReference type="EMBL" id="EPE03572.1"/>
    </source>
</evidence>
<reference evidence="4 5" key="1">
    <citation type="journal article" date="2013" name="BMC Genomics">
        <title>The genome and transcriptome of the pine saprophyte Ophiostoma piceae, and a comparison with the bark beetle-associated pine pathogen Grosmannia clavigera.</title>
        <authorList>
            <person name="Haridas S."/>
            <person name="Wang Y."/>
            <person name="Lim L."/>
            <person name="Massoumi Alamouti S."/>
            <person name="Jackman S."/>
            <person name="Docking R."/>
            <person name="Robertson G."/>
            <person name="Birol I."/>
            <person name="Bohlmann J."/>
            <person name="Breuil C."/>
        </authorList>
    </citation>
    <scope>NUCLEOTIDE SEQUENCE [LARGE SCALE GENOMIC DNA]</scope>
    <source>
        <strain evidence="4 5">UAMH 11346</strain>
    </source>
</reference>
<name>S3BSZ5_OPHP1</name>
<evidence type="ECO:0000313" key="3">
    <source>
        <dbReference type="EMBL" id="EPE02551.1"/>
    </source>
</evidence>
<dbReference type="PANTHER" id="PTHR10963">
    <property type="entry name" value="GLYCOSYL HYDROLASE-RELATED"/>
    <property type="match status" value="1"/>
</dbReference>
<dbReference type="Gene3D" id="2.60.120.200">
    <property type="match status" value="1"/>
</dbReference>
<dbReference type="AlphaFoldDB" id="S3BSZ5"/>
<dbReference type="OMA" id="CNEYNGI"/>
<dbReference type="VEuPathDB" id="FungiDB:F503_08776"/>
<accession>S3BSZ5</accession>
<dbReference type="VEuPathDB" id="FungiDB:F503_06745"/>
<dbReference type="SUPFAM" id="SSF49899">
    <property type="entry name" value="Concanavalin A-like lectins/glucanases"/>
    <property type="match status" value="1"/>
</dbReference>
<evidence type="ECO:0000313" key="5">
    <source>
        <dbReference type="Proteomes" id="UP000016923"/>
    </source>
</evidence>
<keyword evidence="1" id="KW-0732">Signal</keyword>
<dbReference type="eggNOG" id="ENOG502SJND">
    <property type="taxonomic scope" value="Eukaryota"/>
</dbReference>
<evidence type="ECO:0000259" key="2">
    <source>
        <dbReference type="PROSITE" id="PS51762"/>
    </source>
</evidence>
<gene>
    <name evidence="4" type="ORF">F503_06745</name>
    <name evidence="3" type="ORF">F503_08776</name>
</gene>
<dbReference type="PROSITE" id="PS51762">
    <property type="entry name" value="GH16_2"/>
    <property type="match status" value="1"/>
</dbReference>
<dbReference type="InterPro" id="IPR013320">
    <property type="entry name" value="ConA-like_dom_sf"/>
</dbReference>
<dbReference type="GO" id="GO:0004553">
    <property type="term" value="F:hydrolase activity, hydrolyzing O-glycosyl compounds"/>
    <property type="evidence" value="ECO:0007669"/>
    <property type="project" value="InterPro"/>
</dbReference>
<dbReference type="PANTHER" id="PTHR10963:SF60">
    <property type="entry name" value="GRAM-NEGATIVE BACTERIA-BINDING PROTEIN 1-RELATED"/>
    <property type="match status" value="1"/>
</dbReference>
<dbReference type="InterPro" id="IPR050546">
    <property type="entry name" value="Glycosyl_Hydrlase_16"/>
</dbReference>
<feature type="domain" description="GH16" evidence="2">
    <location>
        <begin position="38"/>
        <end position="330"/>
    </location>
</feature>
<proteinExistence type="predicted"/>
<dbReference type="Pfam" id="PF26113">
    <property type="entry name" value="GH16_XgeA"/>
    <property type="match status" value="1"/>
</dbReference>
<dbReference type="EMBL" id="KE148167">
    <property type="protein sequence ID" value="EPE03572.1"/>
    <property type="molecule type" value="Genomic_DNA"/>
</dbReference>
<protein>
    <submittedName>
        <fullName evidence="4">Carbohydrate binding family 6</fullName>
    </submittedName>
</protein>
<feature type="signal peptide" evidence="1">
    <location>
        <begin position="1"/>
        <end position="22"/>
    </location>
</feature>
<organism evidence="4 5">
    <name type="scientific">Ophiostoma piceae (strain UAMH 11346)</name>
    <name type="common">Sap stain fungus</name>
    <dbReference type="NCBI Taxonomy" id="1262450"/>
    <lineage>
        <taxon>Eukaryota</taxon>
        <taxon>Fungi</taxon>
        <taxon>Dikarya</taxon>
        <taxon>Ascomycota</taxon>
        <taxon>Pezizomycotina</taxon>
        <taxon>Sordariomycetes</taxon>
        <taxon>Sordariomycetidae</taxon>
        <taxon>Ophiostomatales</taxon>
        <taxon>Ophiostomataceae</taxon>
        <taxon>Ophiostoma</taxon>
    </lineage>
</organism>
<dbReference type="Proteomes" id="UP000016923">
    <property type="component" value="Unassembled WGS sequence"/>
</dbReference>
<dbReference type="OrthoDB" id="192832at2759"/>
<evidence type="ECO:0000256" key="1">
    <source>
        <dbReference type="SAM" id="SignalP"/>
    </source>
</evidence>
<dbReference type="GO" id="GO:0005975">
    <property type="term" value="P:carbohydrate metabolic process"/>
    <property type="evidence" value="ECO:0007669"/>
    <property type="project" value="InterPro"/>
</dbReference>
<dbReference type="HOGENOM" id="CLU_019533_3_0_1"/>
<dbReference type="STRING" id="1262450.S3BSZ5"/>
<dbReference type="EMBL" id="KE148177">
    <property type="protein sequence ID" value="EPE02551.1"/>
    <property type="molecule type" value="Genomic_DNA"/>
</dbReference>
<keyword evidence="5" id="KW-1185">Reference proteome</keyword>
<sequence>MVSSFLSQALLLAAVAFDCASAFPAHYRHVAPRATSVGVVGNIRIPTGYTTTLFSDGFAGTVGSLPSTDRWTIDVGTQYTGGAAKWGTGETQTYAKSTSNLKITAAGTLLITPVKTTTNGKTTWTSGRIENIKTWDFTAAVGKKLRIESRLKLGGANAASKQLGIWMAFWSLGSAYRGNYQNWPAIGEIDIMESLNGAARAYETVHCGTSSGGPCLETTGISTSNTMYRSVWYTVAVVVDRTASKTASDWKGESITWLMNEKVLFTVKATTVNNQAAWKALAQTAKFLLLNVAVGGSFPDAVAGVTTPTSATLGGEGSSLEVDYVAVFTS</sequence>